<name>A0A080YW13_PHYNI</name>
<dbReference type="AlphaFoldDB" id="A0A080YW13"/>
<evidence type="ECO:0000313" key="2">
    <source>
        <dbReference type="EMBL" id="ETO58574.1"/>
    </source>
</evidence>
<dbReference type="EMBL" id="ANJA01005051">
    <property type="protein sequence ID" value="ETO58574.1"/>
    <property type="molecule type" value="Genomic_DNA"/>
</dbReference>
<proteinExistence type="predicted"/>
<sequence>NWICRKSSRHRRNARPHRKLQAKTKHPRGHPWRSIEQIEEDDQEGQRAEETMSVPQTSGRQLQQCGVVISK</sequence>
<dbReference type="Proteomes" id="UP000028582">
    <property type="component" value="Unassembled WGS sequence"/>
</dbReference>
<organism evidence="2 3">
    <name type="scientific">Phytophthora nicotianae P1976</name>
    <dbReference type="NCBI Taxonomy" id="1317066"/>
    <lineage>
        <taxon>Eukaryota</taxon>
        <taxon>Sar</taxon>
        <taxon>Stramenopiles</taxon>
        <taxon>Oomycota</taxon>
        <taxon>Peronosporomycetes</taxon>
        <taxon>Peronosporales</taxon>
        <taxon>Peronosporaceae</taxon>
        <taxon>Phytophthora</taxon>
    </lineage>
</organism>
<feature type="non-terminal residue" evidence="2">
    <location>
        <position position="1"/>
    </location>
</feature>
<accession>A0A080YW13</accession>
<evidence type="ECO:0000256" key="1">
    <source>
        <dbReference type="SAM" id="MobiDB-lite"/>
    </source>
</evidence>
<feature type="region of interest" description="Disordered" evidence="1">
    <location>
        <begin position="1"/>
        <end position="71"/>
    </location>
</feature>
<feature type="compositionally biased region" description="Basic residues" evidence="1">
    <location>
        <begin position="1"/>
        <end position="31"/>
    </location>
</feature>
<comment type="caution">
    <text evidence="2">The sequence shown here is derived from an EMBL/GenBank/DDBJ whole genome shotgun (WGS) entry which is preliminary data.</text>
</comment>
<feature type="compositionally biased region" description="Polar residues" evidence="1">
    <location>
        <begin position="53"/>
        <end position="64"/>
    </location>
</feature>
<protein>
    <submittedName>
        <fullName evidence="2">Uncharacterized protein</fullName>
    </submittedName>
</protein>
<gene>
    <name evidence="2" type="ORF">F444_23048</name>
</gene>
<evidence type="ECO:0000313" key="3">
    <source>
        <dbReference type="Proteomes" id="UP000028582"/>
    </source>
</evidence>
<reference evidence="2 3" key="1">
    <citation type="submission" date="2013-11" db="EMBL/GenBank/DDBJ databases">
        <title>The Genome Sequence of Phytophthora parasitica P1976.</title>
        <authorList>
            <consortium name="The Broad Institute Genomics Platform"/>
            <person name="Russ C."/>
            <person name="Tyler B."/>
            <person name="Panabieres F."/>
            <person name="Shan W."/>
            <person name="Tripathy S."/>
            <person name="Grunwald N."/>
            <person name="Machado M."/>
            <person name="Johnson C.S."/>
            <person name="Walker B."/>
            <person name="Young S."/>
            <person name="Zeng Q."/>
            <person name="Gargeya S."/>
            <person name="Fitzgerald M."/>
            <person name="Haas B."/>
            <person name="Abouelleil A."/>
            <person name="Allen A.W."/>
            <person name="Alvarado L."/>
            <person name="Arachchi H.M."/>
            <person name="Berlin A.M."/>
            <person name="Chapman S.B."/>
            <person name="Gainer-Dewar J."/>
            <person name="Goldberg J."/>
            <person name="Griggs A."/>
            <person name="Gujja S."/>
            <person name="Hansen M."/>
            <person name="Howarth C."/>
            <person name="Imamovic A."/>
            <person name="Ireland A."/>
            <person name="Larimer J."/>
            <person name="McCowan C."/>
            <person name="Murphy C."/>
            <person name="Pearson M."/>
            <person name="Poon T.W."/>
            <person name="Priest M."/>
            <person name="Roberts A."/>
            <person name="Saif S."/>
            <person name="Shea T."/>
            <person name="Sisk P."/>
            <person name="Sykes S."/>
            <person name="Wortman J."/>
            <person name="Nusbaum C."/>
            <person name="Birren B."/>
        </authorList>
    </citation>
    <scope>NUCLEOTIDE SEQUENCE [LARGE SCALE GENOMIC DNA]</scope>
    <source>
        <strain evidence="2 3">P1976</strain>
    </source>
</reference>